<reference evidence="1 2" key="1">
    <citation type="submission" date="2024-06" db="EMBL/GenBank/DDBJ databases">
        <title>Aliikangiella maris sp. nov., sp. nov., a phycosphere bacterium isolated from seawater and ecosystem role in Phaeocystis globosa blooms.</title>
        <authorList>
            <person name="Li F."/>
        </authorList>
    </citation>
    <scope>NUCLEOTIDE SEQUENCE [LARGE SCALE GENOMIC DNA]</scope>
    <source>
        <strain evidence="1 2">GXAS 306</strain>
    </source>
</reference>
<evidence type="ECO:0008006" key="3">
    <source>
        <dbReference type="Google" id="ProtNLM"/>
    </source>
</evidence>
<proteinExistence type="predicted"/>
<sequence length="130" mass="14697">MQMPICNNCGSNNWEVTPDIGALEKLKCLNCGWEGSAHANSPKSHGNPYEGEALFKLQIYLNKNINVKQIAELKKKFRVFELMTTIEIKKAVMQEKVIELGNFPSTLVELSKQKLADIHLQDLLKIEAIK</sequence>
<keyword evidence="2" id="KW-1185">Reference proteome</keyword>
<comment type="caution">
    <text evidence="1">The sequence shown here is derived from an EMBL/GenBank/DDBJ whole genome shotgun (WGS) entry which is preliminary data.</text>
</comment>
<organism evidence="1 2">
    <name type="scientific">Aliikangiella maris</name>
    <dbReference type="NCBI Taxonomy" id="3162458"/>
    <lineage>
        <taxon>Bacteria</taxon>
        <taxon>Pseudomonadati</taxon>
        <taxon>Pseudomonadota</taxon>
        <taxon>Gammaproteobacteria</taxon>
        <taxon>Oceanospirillales</taxon>
        <taxon>Pleioneaceae</taxon>
        <taxon>Aliikangiella</taxon>
    </lineage>
</organism>
<evidence type="ECO:0000313" key="1">
    <source>
        <dbReference type="EMBL" id="MEW4368090.1"/>
    </source>
</evidence>
<dbReference type="EMBL" id="JBFDAH010000065">
    <property type="protein sequence ID" value="MEW4368090.1"/>
    <property type="molecule type" value="Genomic_DNA"/>
</dbReference>
<evidence type="ECO:0000313" key="2">
    <source>
        <dbReference type="Proteomes" id="UP001554427"/>
    </source>
</evidence>
<accession>A0ABV3MV87</accession>
<dbReference type="Proteomes" id="UP001554427">
    <property type="component" value="Unassembled WGS sequence"/>
</dbReference>
<name>A0ABV3MV87_9GAMM</name>
<gene>
    <name evidence="1" type="ORF">ABVT42_21700</name>
</gene>
<protein>
    <recommendedName>
        <fullName evidence="3">TFIIB-type zinc ribbon-containing protein</fullName>
    </recommendedName>
</protein>